<dbReference type="OrthoDB" id="7189296at2"/>
<name>A0A6N8TID8_SHIZO</name>
<protein>
    <submittedName>
        <fullName evidence="3">Pilus assembly protein</fullName>
    </submittedName>
</protein>
<organism evidence="3 4">
    <name type="scientific">Shinella zoogloeoides</name>
    <name type="common">Crabtreella saccharophila</name>
    <dbReference type="NCBI Taxonomy" id="352475"/>
    <lineage>
        <taxon>Bacteria</taxon>
        <taxon>Pseudomonadati</taxon>
        <taxon>Pseudomonadota</taxon>
        <taxon>Alphaproteobacteria</taxon>
        <taxon>Hyphomicrobiales</taxon>
        <taxon>Rhizobiaceae</taxon>
        <taxon>Shinella</taxon>
    </lineage>
</organism>
<evidence type="ECO:0000259" key="2">
    <source>
        <dbReference type="Pfam" id="PF07811"/>
    </source>
</evidence>
<dbReference type="Proteomes" id="UP000440304">
    <property type="component" value="Unassembled WGS sequence"/>
</dbReference>
<dbReference type="AlphaFoldDB" id="A0A6N8TID8"/>
<accession>A0A6N8TID8</accession>
<proteinExistence type="predicted"/>
<dbReference type="InterPro" id="IPR012495">
    <property type="entry name" value="TadE-like_dom"/>
</dbReference>
<dbReference type="EMBL" id="WUML01000016">
    <property type="protein sequence ID" value="MXO01986.1"/>
    <property type="molecule type" value="Genomic_DNA"/>
</dbReference>
<keyword evidence="1" id="KW-0812">Transmembrane</keyword>
<feature type="domain" description="TadE-like" evidence="2">
    <location>
        <begin position="28"/>
        <end position="66"/>
    </location>
</feature>
<evidence type="ECO:0000313" key="3">
    <source>
        <dbReference type="EMBL" id="MXO01986.1"/>
    </source>
</evidence>
<sequence>MMSRPTSSPKTGKGFLRMLRRFIDDRRGVGAIEFVIVAPLLIMTYIGAFEITVGITAARKVARASSNVSDLLTRVDKTNTTMLAAMKEVTRSVVAPFAQNVYSLKMTGITIDAGGNATVAWSRQWSRASGAANETEGTPYTKGDAVTLPANTVAKQGFIVRTEFEMQHAILLMAPNLSSRINEITLRKTSFFRARQGDSISCTDC</sequence>
<dbReference type="RefSeq" id="WP_160787289.1">
    <property type="nucleotide sequence ID" value="NZ_CP086610.1"/>
</dbReference>
<keyword evidence="1" id="KW-1133">Transmembrane helix</keyword>
<evidence type="ECO:0000256" key="1">
    <source>
        <dbReference type="SAM" id="Phobius"/>
    </source>
</evidence>
<dbReference type="Pfam" id="PF07811">
    <property type="entry name" value="TadE"/>
    <property type="match status" value="1"/>
</dbReference>
<reference evidence="3 4" key="1">
    <citation type="submission" date="2019-12" db="EMBL/GenBank/DDBJ databases">
        <title>Shinella granuli gen. nov., sp. nov., and proposal of the reclassification of Zoogloea ramigera ATCC 19623 as Shinella zoogloeoides sp. nov.</title>
        <authorList>
            <person name="Gao J."/>
        </authorList>
    </citation>
    <scope>NUCLEOTIDE SEQUENCE [LARGE SCALE GENOMIC DNA]</scope>
    <source>
        <strain evidence="3 4">DSM 287</strain>
    </source>
</reference>
<keyword evidence="1" id="KW-0472">Membrane</keyword>
<comment type="caution">
    <text evidence="3">The sequence shown here is derived from an EMBL/GenBank/DDBJ whole genome shotgun (WGS) entry which is preliminary data.</text>
</comment>
<feature type="transmembrane region" description="Helical" evidence="1">
    <location>
        <begin position="28"/>
        <end position="49"/>
    </location>
</feature>
<evidence type="ECO:0000313" key="4">
    <source>
        <dbReference type="Proteomes" id="UP000440304"/>
    </source>
</evidence>
<gene>
    <name evidence="3" type="ORF">GR156_16825</name>
</gene>